<evidence type="ECO:0000313" key="6">
    <source>
        <dbReference type="RefSeq" id="XP_027772329.1"/>
    </source>
</evidence>
<accession>A0ABM1GI55</accession>
<protein>
    <submittedName>
        <fullName evidence="4 5">UPF0481 protein At3g47200-like</fullName>
    </submittedName>
</protein>
<proteinExistence type="predicted"/>
<keyword evidence="3" id="KW-1185">Reference proteome</keyword>
<dbReference type="RefSeq" id="XP_015071390.1">
    <property type="nucleotide sequence ID" value="XM_015215904.2"/>
</dbReference>
<organism evidence="3 4">
    <name type="scientific">Solanum pennellii</name>
    <name type="common">Tomato</name>
    <name type="synonym">Lycopersicon pennellii</name>
    <dbReference type="NCBI Taxonomy" id="28526"/>
    <lineage>
        <taxon>Eukaryota</taxon>
        <taxon>Viridiplantae</taxon>
        <taxon>Streptophyta</taxon>
        <taxon>Embryophyta</taxon>
        <taxon>Tracheophyta</taxon>
        <taxon>Spermatophyta</taxon>
        <taxon>Magnoliopsida</taxon>
        <taxon>eudicotyledons</taxon>
        <taxon>Gunneridae</taxon>
        <taxon>Pentapetalae</taxon>
        <taxon>asterids</taxon>
        <taxon>lamiids</taxon>
        <taxon>Solanales</taxon>
        <taxon>Solanaceae</taxon>
        <taxon>Solanoideae</taxon>
        <taxon>Solaneae</taxon>
        <taxon>Solanum</taxon>
        <taxon>Solanum subgen. Lycopersicon</taxon>
    </lineage>
</organism>
<feature type="transmembrane region" description="Helical" evidence="2">
    <location>
        <begin position="445"/>
        <end position="468"/>
    </location>
</feature>
<dbReference type="PANTHER" id="PTHR31170">
    <property type="entry name" value="BNAC04G53230D PROTEIN"/>
    <property type="match status" value="1"/>
</dbReference>
<dbReference type="InterPro" id="IPR004158">
    <property type="entry name" value="DUF247_pln"/>
</dbReference>
<dbReference type="PANTHER" id="PTHR31170:SF25">
    <property type="entry name" value="BNAA09G04570D PROTEIN"/>
    <property type="match status" value="1"/>
</dbReference>
<dbReference type="RefSeq" id="XP_027772329.1">
    <property type="nucleotide sequence ID" value="XM_027916528.1"/>
</dbReference>
<evidence type="ECO:0000313" key="3">
    <source>
        <dbReference type="Proteomes" id="UP000694930"/>
    </source>
</evidence>
<keyword evidence="2" id="KW-0472">Membrane</keyword>
<evidence type="ECO:0000313" key="4">
    <source>
        <dbReference type="RefSeq" id="XP_015071390.1"/>
    </source>
</evidence>
<dbReference type="Pfam" id="PF03140">
    <property type="entry name" value="DUF247"/>
    <property type="match status" value="1"/>
</dbReference>
<gene>
    <name evidence="4 5 6" type="primary">LOC107015590</name>
</gene>
<feature type="coiled-coil region" evidence="1">
    <location>
        <begin position="130"/>
        <end position="157"/>
    </location>
</feature>
<keyword evidence="1" id="KW-0175">Coiled coil</keyword>
<dbReference type="Proteomes" id="UP000694930">
    <property type="component" value="Chromosome 4"/>
</dbReference>
<sequence length="474" mass="54836">MAHSIEMTSIDDQIPLLPQSENDEIEEGRKVDHLIHIKETNGHDPSGSQTKKSTNQIFDEMFEDLDNSSIKSCTIFKVIVGLSESNPDAYTPKMISIGPYHKKNPQLRSMEKHKLSYLRRFLQRKEGLDVERCINELKELKEEAIKCYEDIEDLGNDKHFCQMLLLDGCFVVEFIRECCKIYPEEEEEIINVHDCYIFRDLMLLENQLPFFVLDKLHGMTKQDDELPLAIQVNNVFTFFVNWPKMTLESSEEIEYDAENIKHLLHVVHIFSCHGNPMEDSKDSTISHKVMPNATELFEAGVTFVKEDKLGDNTNLFNSIKFENGLMKIPSFRVEDDTEILLRNLIAYEQQSSDVMPKYFSDFTTFMDYLIDSDKDVTLLRQKGITENWIGEDNEVASLFNKIGSGVFIYSEFYFKEECIKAIEHCKRPWNRMKANLKHNYFSNPWVGASTVAAIILLILTAIQTILAFTGPVKK</sequence>
<evidence type="ECO:0000256" key="1">
    <source>
        <dbReference type="SAM" id="Coils"/>
    </source>
</evidence>
<dbReference type="RefSeq" id="XP_027772328.1">
    <property type="nucleotide sequence ID" value="XM_027916527.1"/>
</dbReference>
<dbReference type="GeneID" id="107015590"/>
<keyword evidence="2" id="KW-0812">Transmembrane</keyword>
<evidence type="ECO:0000313" key="5">
    <source>
        <dbReference type="RefSeq" id="XP_027772328.1"/>
    </source>
</evidence>
<reference evidence="4 5" key="2">
    <citation type="submission" date="2025-05" db="UniProtKB">
        <authorList>
            <consortium name="RefSeq"/>
        </authorList>
    </citation>
    <scope>IDENTIFICATION</scope>
</reference>
<evidence type="ECO:0000256" key="2">
    <source>
        <dbReference type="SAM" id="Phobius"/>
    </source>
</evidence>
<reference evidence="3" key="1">
    <citation type="journal article" date="2014" name="Nat. Genet.">
        <title>The genome of the stress-tolerant wild tomato species Solanum pennellii.</title>
        <authorList>
            <person name="Bolger A."/>
            <person name="Scossa F."/>
            <person name="Bolger M.E."/>
            <person name="Lanz C."/>
            <person name="Maumus F."/>
            <person name="Tohge T."/>
            <person name="Quesneville H."/>
            <person name="Alseekh S."/>
            <person name="Sorensen I."/>
            <person name="Lichtenstein G."/>
            <person name="Fich E.A."/>
            <person name="Conte M."/>
            <person name="Keller H."/>
            <person name="Schneeberger K."/>
            <person name="Schwacke R."/>
            <person name="Ofner I."/>
            <person name="Vrebalov J."/>
            <person name="Xu Y."/>
            <person name="Osorio S."/>
            <person name="Aflitos S.A."/>
            <person name="Schijlen E."/>
            <person name="Jimenez-Gomez J.M."/>
            <person name="Ryngajllo M."/>
            <person name="Kimura S."/>
            <person name="Kumar R."/>
            <person name="Koenig D."/>
            <person name="Headland L.R."/>
            <person name="Maloof J.N."/>
            <person name="Sinha N."/>
            <person name="van Ham R.C."/>
            <person name="Lankhorst R.K."/>
            <person name="Mao L."/>
            <person name="Vogel A."/>
            <person name="Arsova B."/>
            <person name="Panstruga R."/>
            <person name="Fei Z."/>
            <person name="Rose J.K."/>
            <person name="Zamir D."/>
            <person name="Carrari F."/>
            <person name="Giovannoni J.J."/>
            <person name="Weigel D."/>
            <person name="Usadel B."/>
            <person name="Fernie A.R."/>
        </authorList>
    </citation>
    <scope>NUCLEOTIDE SEQUENCE [LARGE SCALE GENOMIC DNA]</scope>
</reference>
<keyword evidence="2" id="KW-1133">Transmembrane helix</keyword>
<name>A0ABM1GI55_SOLPN</name>